<proteinExistence type="predicted"/>
<dbReference type="InterPro" id="IPR011991">
    <property type="entry name" value="ArsR-like_HTH"/>
</dbReference>
<dbReference type="SMART" id="SM00418">
    <property type="entry name" value="HTH_ARSR"/>
    <property type="match status" value="1"/>
</dbReference>
<protein>
    <submittedName>
        <fullName evidence="5">Winged helix-turn-helix domain-containing protein</fullName>
    </submittedName>
</protein>
<dbReference type="Proteomes" id="UP001500443">
    <property type="component" value="Unassembled WGS sequence"/>
</dbReference>
<evidence type="ECO:0000259" key="4">
    <source>
        <dbReference type="PROSITE" id="PS50987"/>
    </source>
</evidence>
<dbReference type="CDD" id="cd00090">
    <property type="entry name" value="HTH_ARSR"/>
    <property type="match status" value="1"/>
</dbReference>
<dbReference type="InterPro" id="IPR001845">
    <property type="entry name" value="HTH_ArsR_DNA-bd_dom"/>
</dbReference>
<dbReference type="Gene3D" id="1.10.10.10">
    <property type="entry name" value="Winged helix-like DNA-binding domain superfamily/Winged helix DNA-binding domain"/>
    <property type="match status" value="1"/>
</dbReference>
<dbReference type="PANTHER" id="PTHR43132">
    <property type="entry name" value="ARSENICAL RESISTANCE OPERON REPRESSOR ARSR-RELATED"/>
    <property type="match status" value="1"/>
</dbReference>
<evidence type="ECO:0000256" key="3">
    <source>
        <dbReference type="ARBA" id="ARBA00023163"/>
    </source>
</evidence>
<dbReference type="InterPro" id="IPR051011">
    <property type="entry name" value="Metal_resp_trans_reg"/>
</dbReference>
<evidence type="ECO:0000256" key="2">
    <source>
        <dbReference type="ARBA" id="ARBA00023125"/>
    </source>
</evidence>
<organism evidence="5 6">
    <name type="scientific">Streptomyces synnematoformans</name>
    <dbReference type="NCBI Taxonomy" id="415721"/>
    <lineage>
        <taxon>Bacteria</taxon>
        <taxon>Bacillati</taxon>
        <taxon>Actinomycetota</taxon>
        <taxon>Actinomycetes</taxon>
        <taxon>Kitasatosporales</taxon>
        <taxon>Streptomycetaceae</taxon>
        <taxon>Streptomyces</taxon>
    </lineage>
</organism>
<dbReference type="PROSITE" id="PS50987">
    <property type="entry name" value="HTH_ARSR_2"/>
    <property type="match status" value="1"/>
</dbReference>
<sequence>MAGMLHVHFNDRDFRHVQLARTPDPIWEAILGLHVAYTPAPLLPARLRPWHGRARRRLHQHDLRRTCRLLNGIAPADATYFPDFLTPVESEDGITAGLRTLRSTPATRLSREVRLAARHRRLPPWTRRLAAGDRTVLGDLADALHHVHDRLIAPDWGEIEAAVAADRARQLDALEAGLPAVLATLDPFTWTDPVLSAPYPVNSTLHLRGRGIRLIPSYFCHTKPIAVADPGLPPVLVHPVRPHVPGAGAAGPAARRDAALAALLGASRARVLAALTGTAGTPTTGGVAARLGMPASSVSGHLTVLRRAGLAESERAGPHVVHRLTARGRHLLAC</sequence>
<evidence type="ECO:0000256" key="1">
    <source>
        <dbReference type="ARBA" id="ARBA00023015"/>
    </source>
</evidence>
<keyword evidence="3" id="KW-0804">Transcription</keyword>
<name>A0ABP5KAZ6_9ACTN</name>
<reference evidence="6" key="1">
    <citation type="journal article" date="2019" name="Int. J. Syst. Evol. Microbiol.">
        <title>The Global Catalogue of Microorganisms (GCM) 10K type strain sequencing project: providing services to taxonomists for standard genome sequencing and annotation.</title>
        <authorList>
            <consortium name="The Broad Institute Genomics Platform"/>
            <consortium name="The Broad Institute Genome Sequencing Center for Infectious Disease"/>
            <person name="Wu L."/>
            <person name="Ma J."/>
        </authorList>
    </citation>
    <scope>NUCLEOTIDE SEQUENCE [LARGE SCALE GENOMIC DNA]</scope>
    <source>
        <strain evidence="6">JCM 15481</strain>
    </source>
</reference>
<keyword evidence="2" id="KW-0238">DNA-binding</keyword>
<keyword evidence="1" id="KW-0805">Transcription regulation</keyword>
<dbReference type="PANTHER" id="PTHR43132:SF8">
    <property type="entry name" value="HTH-TYPE TRANSCRIPTIONAL REGULATOR KMTR"/>
    <property type="match status" value="1"/>
</dbReference>
<dbReference type="RefSeq" id="WP_344290863.1">
    <property type="nucleotide sequence ID" value="NZ_BAAAPF010000106.1"/>
</dbReference>
<comment type="caution">
    <text evidence="5">The sequence shown here is derived from an EMBL/GenBank/DDBJ whole genome shotgun (WGS) entry which is preliminary data.</text>
</comment>
<dbReference type="Pfam" id="PF12840">
    <property type="entry name" value="HTH_20"/>
    <property type="match status" value="1"/>
</dbReference>
<gene>
    <name evidence="5" type="ORF">GCM10009802_34160</name>
</gene>
<keyword evidence="6" id="KW-1185">Reference proteome</keyword>
<dbReference type="SUPFAM" id="SSF46785">
    <property type="entry name" value="Winged helix' DNA-binding domain"/>
    <property type="match status" value="1"/>
</dbReference>
<evidence type="ECO:0000313" key="6">
    <source>
        <dbReference type="Proteomes" id="UP001500443"/>
    </source>
</evidence>
<dbReference type="InterPro" id="IPR036390">
    <property type="entry name" value="WH_DNA-bd_sf"/>
</dbReference>
<evidence type="ECO:0000313" key="5">
    <source>
        <dbReference type="EMBL" id="GAA2127536.1"/>
    </source>
</evidence>
<feature type="domain" description="HTH arsR-type" evidence="4">
    <location>
        <begin position="248"/>
        <end position="334"/>
    </location>
</feature>
<dbReference type="InterPro" id="IPR036388">
    <property type="entry name" value="WH-like_DNA-bd_sf"/>
</dbReference>
<accession>A0ABP5KAZ6</accession>
<dbReference type="EMBL" id="BAAAPF010000106">
    <property type="protein sequence ID" value="GAA2127536.1"/>
    <property type="molecule type" value="Genomic_DNA"/>
</dbReference>